<comment type="caution">
    <text evidence="2">The sequence shown here is derived from an EMBL/GenBank/DDBJ whole genome shotgun (WGS) entry which is preliminary data.</text>
</comment>
<dbReference type="AlphaFoldDB" id="A0AAN9SCB9"/>
<dbReference type="EMBL" id="JAYMYS010000005">
    <property type="protein sequence ID" value="KAK7393326.1"/>
    <property type="molecule type" value="Genomic_DNA"/>
</dbReference>
<dbReference type="Proteomes" id="UP001386955">
    <property type="component" value="Unassembled WGS sequence"/>
</dbReference>
<evidence type="ECO:0000256" key="1">
    <source>
        <dbReference type="SAM" id="MobiDB-lite"/>
    </source>
</evidence>
<proteinExistence type="predicted"/>
<accession>A0AAN9SCB9</accession>
<feature type="compositionally biased region" description="Polar residues" evidence="1">
    <location>
        <begin position="64"/>
        <end position="73"/>
    </location>
</feature>
<name>A0AAN9SCB9_PSOTE</name>
<sequence>MIFLANFEQICHSDLLNYFTVLLGFEGLHHINVSEPRAPRHCGGYGHMKKVDTSFAETKKELHQSSSFSTNQYDGGHVIEDKPGK</sequence>
<feature type="region of interest" description="Disordered" evidence="1">
    <location>
        <begin position="62"/>
        <end position="85"/>
    </location>
</feature>
<keyword evidence="3" id="KW-1185">Reference proteome</keyword>
<evidence type="ECO:0000313" key="2">
    <source>
        <dbReference type="EMBL" id="KAK7393326.1"/>
    </source>
</evidence>
<protein>
    <submittedName>
        <fullName evidence="2">Uncharacterized protein</fullName>
    </submittedName>
</protein>
<organism evidence="2 3">
    <name type="scientific">Psophocarpus tetragonolobus</name>
    <name type="common">Winged bean</name>
    <name type="synonym">Dolichos tetragonolobus</name>
    <dbReference type="NCBI Taxonomy" id="3891"/>
    <lineage>
        <taxon>Eukaryota</taxon>
        <taxon>Viridiplantae</taxon>
        <taxon>Streptophyta</taxon>
        <taxon>Embryophyta</taxon>
        <taxon>Tracheophyta</taxon>
        <taxon>Spermatophyta</taxon>
        <taxon>Magnoliopsida</taxon>
        <taxon>eudicotyledons</taxon>
        <taxon>Gunneridae</taxon>
        <taxon>Pentapetalae</taxon>
        <taxon>rosids</taxon>
        <taxon>fabids</taxon>
        <taxon>Fabales</taxon>
        <taxon>Fabaceae</taxon>
        <taxon>Papilionoideae</taxon>
        <taxon>50 kb inversion clade</taxon>
        <taxon>NPAAA clade</taxon>
        <taxon>indigoferoid/millettioid clade</taxon>
        <taxon>Phaseoleae</taxon>
        <taxon>Psophocarpus</taxon>
    </lineage>
</organism>
<gene>
    <name evidence="2" type="ORF">VNO78_21879</name>
</gene>
<evidence type="ECO:0000313" key="3">
    <source>
        <dbReference type="Proteomes" id="UP001386955"/>
    </source>
</evidence>
<reference evidence="2 3" key="1">
    <citation type="submission" date="2024-01" db="EMBL/GenBank/DDBJ databases">
        <title>The genomes of 5 underutilized Papilionoideae crops provide insights into root nodulation and disease resistanc.</title>
        <authorList>
            <person name="Jiang F."/>
        </authorList>
    </citation>
    <scope>NUCLEOTIDE SEQUENCE [LARGE SCALE GENOMIC DNA]</scope>
    <source>
        <strain evidence="2">DUOXIRENSHENG_FW03</strain>
        <tissue evidence="2">Leaves</tissue>
    </source>
</reference>